<keyword evidence="2" id="KW-1185">Reference proteome</keyword>
<gene>
    <name evidence="1" type="ORF">QWZ14_30150</name>
</gene>
<reference evidence="2" key="1">
    <citation type="journal article" date="2019" name="Int. J. Syst. Evol. Microbiol.">
        <title>The Global Catalogue of Microorganisms (GCM) 10K type strain sequencing project: providing services to taxonomists for standard genome sequencing and annotation.</title>
        <authorList>
            <consortium name="The Broad Institute Genomics Platform"/>
            <consortium name="The Broad Institute Genome Sequencing Center for Infectious Disease"/>
            <person name="Wu L."/>
            <person name="Ma J."/>
        </authorList>
    </citation>
    <scope>NUCLEOTIDE SEQUENCE [LARGE SCALE GENOMIC DNA]</scope>
    <source>
        <strain evidence="2">CECT 7131</strain>
    </source>
</reference>
<evidence type="ECO:0000313" key="2">
    <source>
        <dbReference type="Proteomes" id="UP001529369"/>
    </source>
</evidence>
<comment type="caution">
    <text evidence="1">The sequence shown here is derived from an EMBL/GenBank/DDBJ whole genome shotgun (WGS) entry which is preliminary data.</text>
</comment>
<proteinExistence type="predicted"/>
<dbReference type="Proteomes" id="UP001529369">
    <property type="component" value="Unassembled WGS sequence"/>
</dbReference>
<dbReference type="EMBL" id="JAUFPN010000299">
    <property type="protein sequence ID" value="MDN3568658.1"/>
    <property type="molecule type" value="Genomic_DNA"/>
</dbReference>
<name>A0ABT8AFP4_9PROT</name>
<accession>A0ABT8AFP4</accession>
<dbReference type="RefSeq" id="WP_290320766.1">
    <property type="nucleotide sequence ID" value="NZ_JAUFPN010000299.1"/>
</dbReference>
<organism evidence="1 2">
    <name type="scientific">Paeniroseomonas aquatica</name>
    <dbReference type="NCBI Taxonomy" id="373043"/>
    <lineage>
        <taxon>Bacteria</taxon>
        <taxon>Pseudomonadati</taxon>
        <taxon>Pseudomonadota</taxon>
        <taxon>Alphaproteobacteria</taxon>
        <taxon>Acetobacterales</taxon>
        <taxon>Acetobacteraceae</taxon>
        <taxon>Paeniroseomonas</taxon>
    </lineage>
</organism>
<evidence type="ECO:0008006" key="3">
    <source>
        <dbReference type="Google" id="ProtNLM"/>
    </source>
</evidence>
<protein>
    <recommendedName>
        <fullName evidence="3">CinA C-terminal domain-containing protein</fullName>
    </recommendedName>
</protein>
<evidence type="ECO:0000313" key="1">
    <source>
        <dbReference type="EMBL" id="MDN3568658.1"/>
    </source>
</evidence>
<sequence length="86" mass="8951">MMDATSLPEDAGQPVWRITATSRCSGAWLAAVTLVTGKVGSTVLHVARVAEDGRVWLPASWPAELRTAVAPAVAEAARVLLAEGRG</sequence>